<dbReference type="InterPro" id="IPR011050">
    <property type="entry name" value="Pectin_lyase_fold/virulence"/>
</dbReference>
<dbReference type="Proteomes" id="UP001652625">
    <property type="component" value="Chromosome 12"/>
</dbReference>
<evidence type="ECO:0000313" key="4">
    <source>
        <dbReference type="RefSeq" id="XP_065670544.1"/>
    </source>
</evidence>
<keyword evidence="1" id="KW-1133">Transmembrane helix</keyword>
<name>A0ABM4D8A0_HYDVU</name>
<accession>A0ABM4D8A0</accession>
<keyword evidence="3" id="KW-1185">Reference proteome</keyword>
<feature type="transmembrane region" description="Helical" evidence="1">
    <location>
        <begin position="1061"/>
        <end position="1082"/>
    </location>
</feature>
<feature type="transmembrane region" description="Helical" evidence="1">
    <location>
        <begin position="797"/>
        <end position="819"/>
    </location>
</feature>
<dbReference type="PANTHER" id="PTHR11319">
    <property type="entry name" value="G PROTEIN-COUPLED RECEPTOR-RELATED"/>
    <property type="match status" value="1"/>
</dbReference>
<feature type="transmembrane region" description="Helical" evidence="1">
    <location>
        <begin position="839"/>
        <end position="863"/>
    </location>
</feature>
<keyword evidence="1" id="KW-0812">Transmembrane</keyword>
<protein>
    <submittedName>
        <fullName evidence="4">Uncharacterized protein LOC124817516 isoform X1</fullName>
    </submittedName>
</protein>
<feature type="transmembrane region" description="Helical" evidence="1">
    <location>
        <begin position="1102"/>
        <end position="1124"/>
    </location>
</feature>
<dbReference type="SUPFAM" id="SSF51126">
    <property type="entry name" value="Pectin lyase-like"/>
    <property type="match status" value="1"/>
</dbReference>
<reference evidence="4" key="1">
    <citation type="submission" date="2025-08" db="UniProtKB">
        <authorList>
            <consortium name="RefSeq"/>
        </authorList>
    </citation>
    <scope>IDENTIFICATION</scope>
</reference>
<feature type="transmembrane region" description="Helical" evidence="1">
    <location>
        <begin position="884"/>
        <end position="907"/>
    </location>
</feature>
<proteinExistence type="predicted"/>
<keyword evidence="2" id="KW-0732">Signal</keyword>
<dbReference type="RefSeq" id="XP_065670544.1">
    <property type="nucleotide sequence ID" value="XM_065814472.1"/>
</dbReference>
<dbReference type="GeneID" id="124817516"/>
<evidence type="ECO:0000256" key="2">
    <source>
        <dbReference type="SAM" id="SignalP"/>
    </source>
</evidence>
<organism evidence="3 4">
    <name type="scientific">Hydra vulgaris</name>
    <name type="common">Hydra</name>
    <name type="synonym">Hydra attenuata</name>
    <dbReference type="NCBI Taxonomy" id="6087"/>
    <lineage>
        <taxon>Eukaryota</taxon>
        <taxon>Metazoa</taxon>
        <taxon>Cnidaria</taxon>
        <taxon>Hydrozoa</taxon>
        <taxon>Hydroidolina</taxon>
        <taxon>Anthoathecata</taxon>
        <taxon>Aplanulata</taxon>
        <taxon>Hydridae</taxon>
        <taxon>Hydra</taxon>
    </lineage>
</organism>
<feature type="transmembrane region" description="Helical" evidence="1">
    <location>
        <begin position="919"/>
        <end position="939"/>
    </location>
</feature>
<keyword evidence="1" id="KW-0472">Membrane</keyword>
<feature type="signal peptide" evidence="2">
    <location>
        <begin position="1"/>
        <end position="19"/>
    </location>
</feature>
<feature type="chain" id="PRO_5046450544" evidence="2">
    <location>
        <begin position="20"/>
        <end position="1146"/>
    </location>
</feature>
<sequence length="1146" mass="131142">MFLTINKLVLLGFLKIILARVWNVANSGRDTFECGLIDTPCLSINYVINMAKSEDEINIRSQFLHEEFHICNSLYDNFITVSIIVIGVVYRPKILCNFNQFAFRVVGNNSVIEVNFTNLEFASNYQSNYNDQSTCIPGNSGFFHVINANLNIHNCVFRDICTAVLTEYTDQTLHSLVIKYSEIIFVSYFIYSPNVNRANITVISTIITSNSYRNSISHAISITSFSELTVSIIESAIEHTNKGVAIKVMNGTYNIKISKNIFSENNGQCIILKFARMVKANKSYVFLRDNQFIKNRGVFASALHLKADLKQPDEIICWIKGNIFLNNKAERFFGTIYVDGITVYIEHSDFANNAVGDYLGSVQGFGGAIYTEEFSKVIVSYSTFINNTCSGFGGTIFTRGFFSCLNCLFIGPSNVFIRPLLGDILYATAGTELFNTTWIPNVMPGSFRAFIWHPGSPTKEDWSIIVAGYFNARCPEGHNISYYGIERDLLTKTKRLTLTCESCPTNHYSLSSGELNIYQNNGIIYKNRSTFVQCHHCKFGGVCNQGSIRPQGNYYGYKTGLLGDEVRFLPCPVGYCCKGTHCEKFDSCNTNRTGTLCGKCKKGTSENLINSNCIDHKDCNDKWFWSLYIALGTAYIITFMYLDKISGFVKEQLVWWDKKIYKHDDLHQYEILKIEKEVTIITETSEENFGSSSDENERIKIEHSNSLFQKPCNVSQYENRRKEPDIFTDITNISFYFFQMFLLIRMQESEIFDKILSCLRSVFSSLFTLSIQTSSSFSICPIAGLNAITKMIFLQSLACYVLFVMLLLHATSYVLKFFVLNDYQKEQTLIRFSVRLKVATIQIILIAYATLTSMSLALLNCVPVSNKYVLFIDGTITCFRWWQFFIFAFVIGWIIPFPIVLVCSIVHLKIGAVSYNKFVLGWALPLCYLIWTITMHLFYKDHLIASIKSEHYTPLDDYSNDEEKISISEILYKLESPYKGIMFTNTRHSASNIYEGKNLVYIRQPSFWQGTLIARRLILIIAFTFISSPVFRLYFALLLCTLYLVHHLYFRPYLIKAANIFETLTSVILILFCSFNLFFAYSYVSDLPPEAADENLGTLFRWFEATILIFIPTFIVVILFALVLTRIISLSFKLCRYLYRIFLSLI</sequence>
<evidence type="ECO:0000256" key="1">
    <source>
        <dbReference type="SAM" id="Phobius"/>
    </source>
</evidence>
<evidence type="ECO:0000313" key="3">
    <source>
        <dbReference type="Proteomes" id="UP001652625"/>
    </source>
</evidence>
<gene>
    <name evidence="4" type="primary">LOC124817516</name>
</gene>
<dbReference type="PANTHER" id="PTHR11319:SF35">
    <property type="entry name" value="OUTER MEMBRANE PROTEIN PMPC-RELATED"/>
    <property type="match status" value="1"/>
</dbReference>